<feature type="transmembrane region" description="Helical" evidence="1">
    <location>
        <begin position="6"/>
        <end position="23"/>
    </location>
</feature>
<evidence type="ECO:0000313" key="2">
    <source>
        <dbReference type="EMBL" id="RSR62881.1"/>
    </source>
</evidence>
<comment type="caution">
    <text evidence="2">The sequence shown here is derived from an EMBL/GenBank/DDBJ whole genome shotgun (WGS) entry which is preliminary data.</text>
</comment>
<keyword evidence="1" id="KW-1133">Transmembrane helix</keyword>
<protein>
    <submittedName>
        <fullName evidence="2">ABC transporter permease</fullName>
    </submittedName>
</protein>
<organism evidence="2 3">
    <name type="scientific">Acinetobacter baumannii</name>
    <dbReference type="NCBI Taxonomy" id="470"/>
    <lineage>
        <taxon>Bacteria</taxon>
        <taxon>Pseudomonadati</taxon>
        <taxon>Pseudomonadota</taxon>
        <taxon>Gammaproteobacteria</taxon>
        <taxon>Moraxellales</taxon>
        <taxon>Moraxellaceae</taxon>
        <taxon>Acinetobacter</taxon>
        <taxon>Acinetobacter calcoaceticus/baumannii complex</taxon>
    </lineage>
</organism>
<gene>
    <name evidence="2" type="ORF">EA686_02610</name>
</gene>
<evidence type="ECO:0000313" key="3">
    <source>
        <dbReference type="Proteomes" id="UP000280073"/>
    </source>
</evidence>
<accession>A0A429MV80</accession>
<dbReference type="EMBL" id="RFDI01000079">
    <property type="protein sequence ID" value="RSR62881.1"/>
    <property type="molecule type" value="Genomic_DNA"/>
</dbReference>
<name>A0A429MV80_ACIBA</name>
<dbReference type="Proteomes" id="UP000280073">
    <property type="component" value="Unassembled WGS sequence"/>
</dbReference>
<feature type="non-terminal residue" evidence="2">
    <location>
        <position position="1"/>
    </location>
</feature>
<evidence type="ECO:0000256" key="1">
    <source>
        <dbReference type="SAM" id="Phobius"/>
    </source>
</evidence>
<proteinExistence type="predicted"/>
<dbReference type="AlphaFoldDB" id="A0A429MV80"/>
<reference evidence="2 3" key="1">
    <citation type="submission" date="2018-10" db="EMBL/GenBank/DDBJ databases">
        <title>GWAS and RNA-Seq identify cryptic mechanisms of antimicrobial resistance in Acinetobacter baumannii.</title>
        <authorList>
            <person name="Sahl J.W."/>
        </authorList>
    </citation>
    <scope>NUCLEOTIDE SEQUENCE [LARGE SCALE GENOMIC DNA]</scope>
    <source>
        <strain evidence="2 3">TG28175</strain>
    </source>
</reference>
<keyword evidence="1" id="KW-0812">Transmembrane</keyword>
<sequence length="31" mass="3383">VSFSLIIVTLCCAVLYGIAYYLLARGSGMRE</sequence>
<keyword evidence="1" id="KW-0472">Membrane</keyword>